<protein>
    <recommendedName>
        <fullName evidence="1">serine--tRNA ligase</fullName>
        <ecNumber evidence="1">6.1.1.11</ecNumber>
    </recommendedName>
    <alternativeName>
        <fullName evidence="7">Seryl-tRNA synthetase</fullName>
    </alternativeName>
</protein>
<name>K2F7R7_9BACT</name>
<dbReference type="PRINTS" id="PR00981">
    <property type="entry name" value="TRNASYNTHSER"/>
</dbReference>
<keyword evidence="2" id="KW-0436">Ligase</keyword>
<dbReference type="InterPro" id="IPR045864">
    <property type="entry name" value="aa-tRNA-synth_II/BPL/LPL"/>
</dbReference>
<keyword evidence="4" id="KW-0067">ATP-binding</keyword>
<dbReference type="EC" id="6.1.1.11" evidence="1"/>
<evidence type="ECO:0000259" key="8">
    <source>
        <dbReference type="PROSITE" id="PS50862"/>
    </source>
</evidence>
<evidence type="ECO:0000256" key="2">
    <source>
        <dbReference type="ARBA" id="ARBA00022598"/>
    </source>
</evidence>
<reference evidence="9" key="1">
    <citation type="journal article" date="2012" name="Science">
        <title>Fermentation, hydrogen, and sulfur metabolism in multiple uncultivated bacterial phyla.</title>
        <authorList>
            <person name="Wrighton K.C."/>
            <person name="Thomas B.C."/>
            <person name="Sharon I."/>
            <person name="Miller C.S."/>
            <person name="Castelle C.J."/>
            <person name="VerBerkmoes N.C."/>
            <person name="Wilkins M.J."/>
            <person name="Hettich R.L."/>
            <person name="Lipton M.S."/>
            <person name="Williams K.H."/>
            <person name="Long P.E."/>
            <person name="Banfield J.F."/>
        </authorList>
    </citation>
    <scope>NUCLEOTIDE SEQUENCE [LARGE SCALE GENOMIC DNA]</scope>
</reference>
<dbReference type="InterPro" id="IPR006195">
    <property type="entry name" value="aa-tRNA-synth_II"/>
</dbReference>
<gene>
    <name evidence="9" type="ORF">ACD_4C00006G0001</name>
</gene>
<keyword evidence="3" id="KW-0547">Nucleotide-binding</keyword>
<proteinExistence type="predicted"/>
<dbReference type="GO" id="GO:0005524">
    <property type="term" value="F:ATP binding"/>
    <property type="evidence" value="ECO:0007669"/>
    <property type="project" value="UniProtKB-KW"/>
</dbReference>
<feature type="domain" description="Aminoacyl-transfer RNA synthetases class-II family profile" evidence="8">
    <location>
        <begin position="1"/>
        <end position="108"/>
    </location>
</feature>
<evidence type="ECO:0000256" key="5">
    <source>
        <dbReference type="ARBA" id="ARBA00022917"/>
    </source>
</evidence>
<accession>K2F7R7</accession>
<dbReference type="EMBL" id="AMFJ01000522">
    <property type="protein sequence ID" value="EKE27196.1"/>
    <property type="molecule type" value="Genomic_DNA"/>
</dbReference>
<evidence type="ECO:0000256" key="4">
    <source>
        <dbReference type="ARBA" id="ARBA00022840"/>
    </source>
</evidence>
<dbReference type="GO" id="GO:0004828">
    <property type="term" value="F:serine-tRNA ligase activity"/>
    <property type="evidence" value="ECO:0007669"/>
    <property type="project" value="UniProtKB-EC"/>
</dbReference>
<dbReference type="SUPFAM" id="SSF55681">
    <property type="entry name" value="Class II aaRS and biotin synthetases"/>
    <property type="match status" value="1"/>
</dbReference>
<dbReference type="InterPro" id="IPR002314">
    <property type="entry name" value="aa-tRNA-synt_IIb"/>
</dbReference>
<keyword evidence="5" id="KW-0648">Protein biosynthesis</keyword>
<evidence type="ECO:0000313" key="9">
    <source>
        <dbReference type="EMBL" id="EKE27196.1"/>
    </source>
</evidence>
<evidence type="ECO:0000256" key="1">
    <source>
        <dbReference type="ARBA" id="ARBA00012840"/>
    </source>
</evidence>
<dbReference type="Pfam" id="PF00587">
    <property type="entry name" value="tRNA-synt_2b"/>
    <property type="match status" value="1"/>
</dbReference>
<dbReference type="Gene3D" id="3.30.930.10">
    <property type="entry name" value="Bira Bifunctional Protein, Domain 2"/>
    <property type="match status" value="1"/>
</dbReference>
<comment type="caution">
    <text evidence="9">The sequence shown here is derived from an EMBL/GenBank/DDBJ whole genome shotgun (WGS) entry which is preliminary data.</text>
</comment>
<evidence type="ECO:0000256" key="6">
    <source>
        <dbReference type="ARBA" id="ARBA00023146"/>
    </source>
</evidence>
<evidence type="ECO:0000256" key="3">
    <source>
        <dbReference type="ARBA" id="ARBA00022741"/>
    </source>
</evidence>
<dbReference type="PROSITE" id="PS50862">
    <property type="entry name" value="AA_TRNA_LIGASE_II"/>
    <property type="match status" value="1"/>
</dbReference>
<sequence>MLGISKELHTDLGLPYRVLQICTWDMSAWKYRAFDIEAWMPGVDKYWETWSASNFLDWQARRLNIKYIDKEWNRKYAYLLNDTALPSPRPFIAILENYQQADGSVIVPEVLRPYMWWINIIKPRK</sequence>
<dbReference type="PANTHER" id="PTHR11778">
    <property type="entry name" value="SERYL-TRNA SYNTHETASE"/>
    <property type="match status" value="1"/>
</dbReference>
<dbReference type="GO" id="GO:0006434">
    <property type="term" value="P:seryl-tRNA aminoacylation"/>
    <property type="evidence" value="ECO:0007669"/>
    <property type="project" value="InterPro"/>
</dbReference>
<organism evidence="9">
    <name type="scientific">uncultured bacterium</name>
    <name type="common">gcode 4</name>
    <dbReference type="NCBI Taxonomy" id="1234023"/>
    <lineage>
        <taxon>Bacteria</taxon>
        <taxon>environmental samples</taxon>
    </lineage>
</organism>
<keyword evidence="6" id="KW-0030">Aminoacyl-tRNA synthetase</keyword>
<dbReference type="InterPro" id="IPR002317">
    <property type="entry name" value="Ser-tRNA-ligase_type_1"/>
</dbReference>
<evidence type="ECO:0000256" key="7">
    <source>
        <dbReference type="ARBA" id="ARBA00031113"/>
    </source>
</evidence>
<dbReference type="AlphaFoldDB" id="K2F7R7"/>